<dbReference type="InterPro" id="IPR005467">
    <property type="entry name" value="His_kinase_dom"/>
</dbReference>
<dbReference type="Pfam" id="PF08448">
    <property type="entry name" value="PAS_4"/>
    <property type="match status" value="1"/>
</dbReference>
<dbReference type="PANTHER" id="PTHR43047:SF78">
    <property type="entry name" value="SENSORY_REGULATORY PROTEIN RPFC"/>
    <property type="match status" value="1"/>
</dbReference>
<dbReference type="SMART" id="SM00387">
    <property type="entry name" value="HATPase_c"/>
    <property type="match status" value="1"/>
</dbReference>
<dbReference type="Gene3D" id="1.10.287.130">
    <property type="match status" value="1"/>
</dbReference>
<dbReference type="SUPFAM" id="SSF55874">
    <property type="entry name" value="ATPase domain of HSP90 chaperone/DNA topoisomerase II/histidine kinase"/>
    <property type="match status" value="1"/>
</dbReference>
<reference evidence="10 11" key="1">
    <citation type="journal article" date="2009" name="Genome Res.">
        <title>Whole genome sequence of Desulfovibrio magneticus strain RS-1 revealed common gene clusters in magnetotactic bacteria.</title>
        <authorList>
            <person name="Nakazawa H."/>
            <person name="Arakaki A."/>
            <person name="Narita-Yamada S."/>
            <person name="Yashiro I."/>
            <person name="Jinno K."/>
            <person name="Aoki N."/>
            <person name="Tsuruyama A."/>
            <person name="Okamura Y."/>
            <person name="Tanikawa S."/>
            <person name="Fujita N."/>
            <person name="Takeyama H."/>
            <person name="Matsunaga T."/>
        </authorList>
    </citation>
    <scope>NUCLEOTIDE SEQUENCE [LARGE SCALE GENOMIC DNA]</scope>
    <source>
        <strain evidence="11">ATCC 700980 / DSM 13731 / RS-1</strain>
    </source>
</reference>
<dbReference type="RefSeq" id="WP_015863162.1">
    <property type="nucleotide sequence ID" value="NC_012796.1"/>
</dbReference>
<dbReference type="CDD" id="cd00082">
    <property type="entry name" value="HisKA"/>
    <property type="match status" value="1"/>
</dbReference>
<keyword evidence="6" id="KW-0812">Transmembrane</keyword>
<keyword evidence="3" id="KW-0597">Phosphoprotein</keyword>
<dbReference type="SMART" id="SM00091">
    <property type="entry name" value="PAS"/>
    <property type="match status" value="2"/>
</dbReference>
<keyword evidence="11" id="KW-1185">Reference proteome</keyword>
<dbReference type="SMART" id="SM00388">
    <property type="entry name" value="HisKA"/>
    <property type="match status" value="1"/>
</dbReference>
<dbReference type="InterPro" id="IPR000700">
    <property type="entry name" value="PAS-assoc_C"/>
</dbReference>
<evidence type="ECO:0000256" key="4">
    <source>
        <dbReference type="ARBA" id="ARBA00022679"/>
    </source>
</evidence>
<comment type="catalytic activity">
    <reaction evidence="1">
        <text>ATP + protein L-histidine = ADP + protein N-phospho-L-histidine.</text>
        <dbReference type="EC" id="2.7.13.3"/>
    </reaction>
</comment>
<dbReference type="InterPro" id="IPR004358">
    <property type="entry name" value="Sig_transdc_His_kin-like_C"/>
</dbReference>
<dbReference type="Pfam" id="PF08447">
    <property type="entry name" value="PAS_3"/>
    <property type="match status" value="1"/>
</dbReference>
<dbReference type="AlphaFoldDB" id="C4XRY1"/>
<dbReference type="PROSITE" id="PS50112">
    <property type="entry name" value="PAS"/>
    <property type="match status" value="2"/>
</dbReference>
<dbReference type="InterPro" id="IPR003594">
    <property type="entry name" value="HATPase_dom"/>
</dbReference>
<dbReference type="EMBL" id="AP010904">
    <property type="protein sequence ID" value="BAH78047.1"/>
    <property type="molecule type" value="Genomic_DNA"/>
</dbReference>
<keyword evidence="6" id="KW-0472">Membrane</keyword>
<dbReference type="InterPro" id="IPR036097">
    <property type="entry name" value="HisK_dim/P_sf"/>
</dbReference>
<dbReference type="Pfam" id="PF00512">
    <property type="entry name" value="HisKA"/>
    <property type="match status" value="1"/>
</dbReference>
<feature type="transmembrane region" description="Helical" evidence="6">
    <location>
        <begin position="16"/>
        <end position="35"/>
    </location>
</feature>
<protein>
    <recommendedName>
        <fullName evidence="2">histidine kinase</fullName>
        <ecNumber evidence="2">2.7.13.3</ecNumber>
    </recommendedName>
</protein>
<dbReference type="CDD" id="cd00130">
    <property type="entry name" value="PAS"/>
    <property type="match status" value="1"/>
</dbReference>
<dbReference type="SMART" id="SM00086">
    <property type="entry name" value="PAC"/>
    <property type="match status" value="1"/>
</dbReference>
<dbReference type="PRINTS" id="PR00344">
    <property type="entry name" value="BCTRLSENSOR"/>
</dbReference>
<evidence type="ECO:0000259" key="9">
    <source>
        <dbReference type="PROSITE" id="PS50113"/>
    </source>
</evidence>
<feature type="domain" description="PAS" evidence="8">
    <location>
        <begin position="224"/>
        <end position="294"/>
    </location>
</feature>
<dbReference type="PROSITE" id="PS50113">
    <property type="entry name" value="PAC"/>
    <property type="match status" value="1"/>
</dbReference>
<dbReference type="InterPro" id="IPR036890">
    <property type="entry name" value="HATPase_C_sf"/>
</dbReference>
<dbReference type="OrthoDB" id="5440058at2"/>
<keyword evidence="5 10" id="KW-0418">Kinase</keyword>
<dbReference type="GO" id="GO:0000155">
    <property type="term" value="F:phosphorelay sensor kinase activity"/>
    <property type="evidence" value="ECO:0007669"/>
    <property type="project" value="InterPro"/>
</dbReference>
<dbReference type="CDD" id="cd16922">
    <property type="entry name" value="HATPase_EvgS-ArcB-TorS-like"/>
    <property type="match status" value="1"/>
</dbReference>
<evidence type="ECO:0000256" key="1">
    <source>
        <dbReference type="ARBA" id="ARBA00000085"/>
    </source>
</evidence>
<gene>
    <name evidence="10" type="ordered locus">DMR_45560</name>
</gene>
<evidence type="ECO:0000256" key="2">
    <source>
        <dbReference type="ARBA" id="ARBA00012438"/>
    </source>
</evidence>
<dbReference type="eggNOG" id="COG4251">
    <property type="taxonomic scope" value="Bacteria"/>
</dbReference>
<dbReference type="FunFam" id="3.30.565.10:FF:000010">
    <property type="entry name" value="Sensor histidine kinase RcsC"/>
    <property type="match status" value="1"/>
</dbReference>
<dbReference type="InterPro" id="IPR013656">
    <property type="entry name" value="PAS_4"/>
</dbReference>
<dbReference type="InterPro" id="IPR001610">
    <property type="entry name" value="PAC"/>
</dbReference>
<dbReference type="Proteomes" id="UP000009071">
    <property type="component" value="Chromosome"/>
</dbReference>
<dbReference type="HOGENOM" id="CLU_382990_0_0_7"/>
<dbReference type="PANTHER" id="PTHR43047">
    <property type="entry name" value="TWO-COMPONENT HISTIDINE PROTEIN KINASE"/>
    <property type="match status" value="1"/>
</dbReference>
<evidence type="ECO:0000313" key="10">
    <source>
        <dbReference type="EMBL" id="BAH78047.1"/>
    </source>
</evidence>
<evidence type="ECO:0000259" key="7">
    <source>
        <dbReference type="PROSITE" id="PS50109"/>
    </source>
</evidence>
<dbReference type="NCBIfam" id="TIGR00229">
    <property type="entry name" value="sensory_box"/>
    <property type="match status" value="2"/>
</dbReference>
<dbReference type="InterPro" id="IPR013655">
    <property type="entry name" value="PAS_fold_3"/>
</dbReference>
<dbReference type="InterPro" id="IPR003661">
    <property type="entry name" value="HisK_dim/P_dom"/>
</dbReference>
<feature type="domain" description="PAS" evidence="8">
    <location>
        <begin position="351"/>
        <end position="421"/>
    </location>
</feature>
<accession>C4XRY1</accession>
<dbReference type="STRING" id="573370.DMR_45560"/>
<dbReference type="Pfam" id="PF02518">
    <property type="entry name" value="HATPase_c"/>
    <property type="match status" value="1"/>
</dbReference>
<evidence type="ECO:0000259" key="8">
    <source>
        <dbReference type="PROSITE" id="PS50112"/>
    </source>
</evidence>
<dbReference type="PROSITE" id="PS50109">
    <property type="entry name" value="HIS_KIN"/>
    <property type="match status" value="1"/>
</dbReference>
<feature type="domain" description="Histidine kinase" evidence="7">
    <location>
        <begin position="482"/>
        <end position="709"/>
    </location>
</feature>
<keyword evidence="6" id="KW-1133">Transmembrane helix</keyword>
<dbReference type="InterPro" id="IPR000014">
    <property type="entry name" value="PAS"/>
</dbReference>
<evidence type="ECO:0000256" key="5">
    <source>
        <dbReference type="ARBA" id="ARBA00022777"/>
    </source>
</evidence>
<evidence type="ECO:0000256" key="6">
    <source>
        <dbReference type="SAM" id="Phobius"/>
    </source>
</evidence>
<feature type="domain" description="PAC" evidence="9">
    <location>
        <begin position="298"/>
        <end position="350"/>
    </location>
</feature>
<dbReference type="SUPFAM" id="SSF47384">
    <property type="entry name" value="Homodimeric domain of signal transducing histidine kinase"/>
    <property type="match status" value="1"/>
</dbReference>
<feature type="transmembrane region" description="Helical" evidence="6">
    <location>
        <begin position="185"/>
        <end position="204"/>
    </location>
</feature>
<sequence length="722" mass="76257">MPTAKQPFRPFPVGRGLALIALALALYVVLGWLVVAANRNAAAIRDVVLEADNAVSDIQAAAGEMRALALVVAARGDDAAAVAYRQQADIAVQSLRELRHLVDASPGLADVAAIAAHLPKLMTIQAQALELADQGRTDAAWDMLHGRDYESLLAELHLCLTTCQASVKAGLDALLATQAGHARTGLAAIAVATPILALGSLLLLRRAARVSRANDEARSELAASERRFRGTFELAAVGIAHVGLDGRFLRVNARFRDITGYDVVEFDRLDFAAITYPDDLDADLERVSDLLSGRLATYSMDKRYVRKDGSLVWITLTVSLVRDDDGAPLFFISVIADVSARKAAEAAARDNAAAVRELLDAASDRVVVADASGQVLAVNAAAAAGLGLPGEAIVGKTFAEVFPGKVGENRLAQLRRAVELGRRMRFTDERAGILFDIIAAPLPTPADALPRAALFARDATAMIQARQAAEAASQAKSDFLANVSHELRTPLNGIIGMGQVLAASNLDPDQRQCLADIEQAAGALLHLVENLLDLSRLESEKLALDNQPFVLSSILQGVEATLAPLAQEKGLELSAAVAGDVPELLYGDGGKLRQALLNLGGNAVKFTPAGSVTIEAYCAKPCVLAGPEGETVEVGFAVRDTGIGIAKADQERIFERFTQVDASSTRRFGGTGLGLAISRGLIEAMGGELAVDSEHGQGSVFRFCLRFGLVPEDEATAPDRPF</sequence>
<dbReference type="EC" id="2.7.13.3" evidence="2"/>
<evidence type="ECO:0000313" key="11">
    <source>
        <dbReference type="Proteomes" id="UP000009071"/>
    </source>
</evidence>
<dbReference type="Gene3D" id="3.30.565.10">
    <property type="entry name" value="Histidine kinase-like ATPase, C-terminal domain"/>
    <property type="match status" value="1"/>
</dbReference>
<evidence type="ECO:0000256" key="3">
    <source>
        <dbReference type="ARBA" id="ARBA00022553"/>
    </source>
</evidence>
<dbReference type="Gene3D" id="3.30.450.20">
    <property type="entry name" value="PAS domain"/>
    <property type="match status" value="2"/>
</dbReference>
<keyword evidence="4" id="KW-0808">Transferase</keyword>
<dbReference type="KEGG" id="dma:DMR_45560"/>
<dbReference type="SUPFAM" id="SSF55785">
    <property type="entry name" value="PYP-like sensor domain (PAS domain)"/>
    <property type="match status" value="2"/>
</dbReference>
<dbReference type="InterPro" id="IPR035965">
    <property type="entry name" value="PAS-like_dom_sf"/>
</dbReference>
<name>C4XRY1_SOLM1</name>
<organism evidence="10 11">
    <name type="scientific">Solidesulfovibrio magneticus (strain ATCC 700980 / DSM 13731 / RS-1)</name>
    <name type="common">Desulfovibrio magneticus</name>
    <dbReference type="NCBI Taxonomy" id="573370"/>
    <lineage>
        <taxon>Bacteria</taxon>
        <taxon>Pseudomonadati</taxon>
        <taxon>Thermodesulfobacteriota</taxon>
        <taxon>Desulfovibrionia</taxon>
        <taxon>Desulfovibrionales</taxon>
        <taxon>Desulfovibrionaceae</taxon>
        <taxon>Solidesulfovibrio</taxon>
    </lineage>
</organism>
<proteinExistence type="predicted"/>